<accession>A0ABZ2QEZ3</accession>
<reference evidence="3 4" key="1">
    <citation type="submission" date="2024-03" db="EMBL/GenBank/DDBJ databases">
        <title>The complete genome of Streptomyces sirii sp.nov.</title>
        <authorList>
            <person name="Zakalyukina Y.V."/>
            <person name="Belik A.R."/>
            <person name="Biryukov M.V."/>
            <person name="Baturina O.A."/>
            <person name="Kabilov M.R."/>
        </authorList>
    </citation>
    <scope>NUCLEOTIDE SEQUENCE [LARGE SCALE GENOMIC DNA]</scope>
    <source>
        <strain evidence="3 4">BP-8</strain>
    </source>
</reference>
<name>A0ABZ2QEZ3_9ACTN</name>
<dbReference type="Gene3D" id="1.20.58.1000">
    <property type="entry name" value="Metal-sensitive repressor, helix protomer"/>
    <property type="match status" value="1"/>
</dbReference>
<evidence type="ECO:0000313" key="4">
    <source>
        <dbReference type="Proteomes" id="UP001626628"/>
    </source>
</evidence>
<protein>
    <submittedName>
        <fullName evidence="3">Metal-sensing transcriptional repressor</fullName>
    </submittedName>
</protein>
<keyword evidence="2" id="KW-0186">Copper</keyword>
<dbReference type="EMBL" id="CP147982">
    <property type="protein sequence ID" value="WXK74708.1"/>
    <property type="molecule type" value="Genomic_DNA"/>
</dbReference>
<evidence type="ECO:0000256" key="2">
    <source>
        <dbReference type="ARBA" id="ARBA00023008"/>
    </source>
</evidence>
<dbReference type="InterPro" id="IPR003735">
    <property type="entry name" value="Metal_Tscrpt_repr"/>
</dbReference>
<gene>
    <name evidence="3" type="ORF">WAB15_01250</name>
</gene>
<dbReference type="RefSeq" id="WP_407284939.1">
    <property type="nucleotide sequence ID" value="NZ_CP147982.1"/>
</dbReference>
<sequence length="53" mass="5902">MAVIPEHAHAPASDPAPSDHLARLHQIEGQVRGVTRMVKLDELTLALRRSPRR</sequence>
<comment type="similarity">
    <text evidence="1">Belongs to the CsoR family.</text>
</comment>
<evidence type="ECO:0000256" key="1">
    <source>
        <dbReference type="ARBA" id="ARBA00005428"/>
    </source>
</evidence>
<dbReference type="Pfam" id="PF02583">
    <property type="entry name" value="Trns_repr_metal"/>
    <property type="match status" value="1"/>
</dbReference>
<keyword evidence="4" id="KW-1185">Reference proteome</keyword>
<proteinExistence type="inferred from homology"/>
<organism evidence="3 4">
    <name type="scientific">Streptomyces sirii</name>
    <dbReference type="NCBI Taxonomy" id="3127701"/>
    <lineage>
        <taxon>Bacteria</taxon>
        <taxon>Bacillati</taxon>
        <taxon>Actinomycetota</taxon>
        <taxon>Actinomycetes</taxon>
        <taxon>Kitasatosporales</taxon>
        <taxon>Streptomycetaceae</taxon>
        <taxon>Streptomyces</taxon>
    </lineage>
</organism>
<dbReference type="InterPro" id="IPR038390">
    <property type="entry name" value="Metal_Tscrpt_repr_sf"/>
</dbReference>
<evidence type="ECO:0000313" key="3">
    <source>
        <dbReference type="EMBL" id="WXK74708.1"/>
    </source>
</evidence>
<dbReference type="Proteomes" id="UP001626628">
    <property type="component" value="Chromosome"/>
</dbReference>